<feature type="transmembrane region" description="Helical" evidence="8">
    <location>
        <begin position="28"/>
        <end position="53"/>
    </location>
</feature>
<comment type="similarity">
    <text evidence="2">Belongs to the PC-esterase family. TBL subfamily.</text>
</comment>
<dbReference type="InterPro" id="IPR029962">
    <property type="entry name" value="TBL"/>
</dbReference>
<dbReference type="EMBL" id="JAHRHJ020000004">
    <property type="protein sequence ID" value="KAH9317531.1"/>
    <property type="molecule type" value="Genomic_DNA"/>
</dbReference>
<dbReference type="InterPro" id="IPR025846">
    <property type="entry name" value="TBL_N"/>
</dbReference>
<dbReference type="Pfam" id="PF14416">
    <property type="entry name" value="PMR5N"/>
    <property type="match status" value="1"/>
</dbReference>
<reference evidence="11 12" key="1">
    <citation type="journal article" date="2021" name="Nat. Plants">
        <title>The Taxus genome provides insights into paclitaxel biosynthesis.</title>
        <authorList>
            <person name="Xiong X."/>
            <person name="Gou J."/>
            <person name="Liao Q."/>
            <person name="Li Y."/>
            <person name="Zhou Q."/>
            <person name="Bi G."/>
            <person name="Li C."/>
            <person name="Du R."/>
            <person name="Wang X."/>
            <person name="Sun T."/>
            <person name="Guo L."/>
            <person name="Liang H."/>
            <person name="Lu P."/>
            <person name="Wu Y."/>
            <person name="Zhang Z."/>
            <person name="Ro D.K."/>
            <person name="Shang Y."/>
            <person name="Huang S."/>
            <person name="Yan J."/>
        </authorList>
    </citation>
    <scope>NUCLEOTIDE SEQUENCE [LARGE SCALE GENOMIC DNA]</scope>
    <source>
        <strain evidence="11">Ta-2019</strain>
    </source>
</reference>
<name>A0AA38G699_TAXCH</name>
<keyword evidence="12" id="KW-1185">Reference proteome</keyword>
<gene>
    <name evidence="11" type="ORF">KI387_019300</name>
</gene>
<evidence type="ECO:0000313" key="11">
    <source>
        <dbReference type="EMBL" id="KAH9317531.1"/>
    </source>
</evidence>
<dbReference type="GO" id="GO:0016413">
    <property type="term" value="F:O-acetyltransferase activity"/>
    <property type="evidence" value="ECO:0007669"/>
    <property type="project" value="InterPro"/>
</dbReference>
<evidence type="ECO:0000256" key="6">
    <source>
        <dbReference type="ARBA" id="ARBA00023136"/>
    </source>
</evidence>
<evidence type="ECO:0000256" key="3">
    <source>
        <dbReference type="ARBA" id="ARBA00022692"/>
    </source>
</evidence>
<organism evidence="11 12">
    <name type="scientific">Taxus chinensis</name>
    <name type="common">Chinese yew</name>
    <name type="synonym">Taxus wallichiana var. chinensis</name>
    <dbReference type="NCBI Taxonomy" id="29808"/>
    <lineage>
        <taxon>Eukaryota</taxon>
        <taxon>Viridiplantae</taxon>
        <taxon>Streptophyta</taxon>
        <taxon>Embryophyta</taxon>
        <taxon>Tracheophyta</taxon>
        <taxon>Spermatophyta</taxon>
        <taxon>Pinopsida</taxon>
        <taxon>Pinidae</taxon>
        <taxon>Conifers II</taxon>
        <taxon>Cupressales</taxon>
        <taxon>Taxaceae</taxon>
        <taxon>Taxus</taxon>
    </lineage>
</organism>
<comment type="caution">
    <text evidence="11">The sequence shown here is derived from an EMBL/GenBank/DDBJ whole genome shotgun (WGS) entry which is preliminary data.</text>
</comment>
<dbReference type="InterPro" id="IPR026057">
    <property type="entry name" value="TBL_C"/>
</dbReference>
<comment type="subcellular location">
    <subcellularLocation>
        <location evidence="1">Membrane</location>
        <topology evidence="1">Single-pass membrane protein</topology>
    </subcellularLocation>
</comment>
<accession>A0AA38G699</accession>
<evidence type="ECO:0000256" key="4">
    <source>
        <dbReference type="ARBA" id="ARBA00022968"/>
    </source>
</evidence>
<evidence type="ECO:0000259" key="10">
    <source>
        <dbReference type="Pfam" id="PF14416"/>
    </source>
</evidence>
<evidence type="ECO:0000256" key="5">
    <source>
        <dbReference type="ARBA" id="ARBA00022989"/>
    </source>
</evidence>
<feature type="domain" description="Trichome birefringence-like N-terminal" evidence="10">
    <location>
        <begin position="141"/>
        <end position="193"/>
    </location>
</feature>
<keyword evidence="4" id="KW-0735">Signal-anchor</keyword>
<evidence type="ECO:0000256" key="1">
    <source>
        <dbReference type="ARBA" id="ARBA00004167"/>
    </source>
</evidence>
<dbReference type="GO" id="GO:0016020">
    <property type="term" value="C:membrane"/>
    <property type="evidence" value="ECO:0007669"/>
    <property type="project" value="UniProtKB-SubCell"/>
</dbReference>
<feature type="region of interest" description="Disordered" evidence="7">
    <location>
        <begin position="83"/>
        <end position="132"/>
    </location>
</feature>
<dbReference type="PANTHER" id="PTHR32285:SF213">
    <property type="entry name" value="PROTEIN TRICHOME BIREFRINGENCE-LIKE 11"/>
    <property type="match status" value="1"/>
</dbReference>
<keyword evidence="6 8" id="KW-0472">Membrane</keyword>
<dbReference type="PANTHER" id="PTHR32285">
    <property type="entry name" value="PROTEIN TRICHOME BIREFRINGENCE-LIKE 9-RELATED"/>
    <property type="match status" value="1"/>
</dbReference>
<dbReference type="Proteomes" id="UP000824469">
    <property type="component" value="Unassembled WGS sequence"/>
</dbReference>
<evidence type="ECO:0000259" key="9">
    <source>
        <dbReference type="Pfam" id="PF13839"/>
    </source>
</evidence>
<dbReference type="AlphaFoldDB" id="A0AA38G699"/>
<sequence length="495" mass="55881">MKEITDAKMDINGGCPYPLRFPVVFSVSIPRCICSATIFGLSAILVVLSCIVYSDSGFDLRGTLKLGVVEGFNGTEGIGIGKTAENSSEGIGIGETGQNSTGIRIGETGQNGAGIGIGETEHNSTEGIEIDGTGQKKELGECDLSVGMWVRDEGYPVYQSQNCPFIDGGFRCQENGRPDKDYLKWRWQPSDCDLPVFDARKFLESIQNRRIVFVGDSIGRNQWESMVCMLAEVVPNKSRIYEVNGNPITKHMGYLSFRFEDFNCSIEYYRAPFLVYQGRPPAGSSPEVRMTLKIDTMDYSSNLWVDGDILIFNTGHWWNYEKTIRGGCYFQEGQTVHMKMDVETAFQRSISTWVEWVRQHVDSEKTHVFLRTYAPVHFRDGTWKTGGQCHEETWPDLNSSSFQSEWKSQIMSHAVQQLHDRKTVQLLNITYSAQMRKDGHPSIYYLEKGNGPAPMKRQDCSHWCLPGVPDQWNHLLYGYLIASGYGELGTRDSRR</sequence>
<keyword evidence="3 8" id="KW-0812">Transmembrane</keyword>
<proteinExistence type="inferred from homology"/>
<evidence type="ECO:0000313" key="12">
    <source>
        <dbReference type="Proteomes" id="UP000824469"/>
    </source>
</evidence>
<protein>
    <recommendedName>
        <fullName evidence="13">Trichome birefringence-like N-terminal domain-containing protein</fullName>
    </recommendedName>
</protein>
<evidence type="ECO:0000256" key="2">
    <source>
        <dbReference type="ARBA" id="ARBA00007727"/>
    </source>
</evidence>
<keyword evidence="5 8" id="KW-1133">Transmembrane helix</keyword>
<dbReference type="Pfam" id="PF13839">
    <property type="entry name" value="PC-Esterase"/>
    <property type="match status" value="1"/>
</dbReference>
<evidence type="ECO:0000256" key="7">
    <source>
        <dbReference type="SAM" id="MobiDB-lite"/>
    </source>
</evidence>
<dbReference type="GO" id="GO:0005794">
    <property type="term" value="C:Golgi apparatus"/>
    <property type="evidence" value="ECO:0007669"/>
    <property type="project" value="TreeGrafter"/>
</dbReference>
<evidence type="ECO:0008006" key="13">
    <source>
        <dbReference type="Google" id="ProtNLM"/>
    </source>
</evidence>
<dbReference type="OMA" id="PKKLWGC"/>
<feature type="domain" description="Trichome birefringence-like C-terminal" evidence="9">
    <location>
        <begin position="194"/>
        <end position="477"/>
    </location>
</feature>
<evidence type="ECO:0000256" key="8">
    <source>
        <dbReference type="SAM" id="Phobius"/>
    </source>
</evidence>